<dbReference type="InterPro" id="IPR002883">
    <property type="entry name" value="CBM10/Dockerin_dom"/>
</dbReference>
<feature type="domain" description="CBM10" evidence="4">
    <location>
        <begin position="10"/>
        <end position="47"/>
    </location>
</feature>
<keyword evidence="6" id="KW-1185">Reference proteome</keyword>
<name>A0A1Y1US29_9FUNG</name>
<accession>A0A1Y1US29</accession>
<dbReference type="GO" id="GO:0016787">
    <property type="term" value="F:hydrolase activity"/>
    <property type="evidence" value="ECO:0007669"/>
    <property type="project" value="UniProtKB-KW"/>
</dbReference>
<protein>
    <recommendedName>
        <fullName evidence="4">CBM10 domain-containing protein</fullName>
    </recommendedName>
</protein>
<evidence type="ECO:0000259" key="4">
    <source>
        <dbReference type="PROSITE" id="PS51763"/>
    </source>
</evidence>
<dbReference type="Pfam" id="PF02013">
    <property type="entry name" value="CBM_10"/>
    <property type="match status" value="2"/>
</dbReference>
<comment type="caution">
    <text evidence="5">The sequence shown here is derived from an EMBL/GenBank/DDBJ whole genome shotgun (WGS) entry which is preliminary data.</text>
</comment>
<evidence type="ECO:0000256" key="3">
    <source>
        <dbReference type="ARBA" id="ARBA00022801"/>
    </source>
</evidence>
<feature type="domain" description="CBM10" evidence="4">
    <location>
        <begin position="50"/>
        <end position="91"/>
    </location>
</feature>
<sequence>MNNDGHVEDQCWASEQGYSCCQRCNVVLIEENGQKWGVENNQWCGIQDSVCEAEEDVCQSSDYGCCETCNQYYVDYTGRYGYENGQWCLVKNTC</sequence>
<gene>
    <name evidence="5" type="ORF">BCR36DRAFT_311935</name>
</gene>
<proteinExistence type="predicted"/>
<organism evidence="5 6">
    <name type="scientific">Piromyces finnis</name>
    <dbReference type="NCBI Taxonomy" id="1754191"/>
    <lineage>
        <taxon>Eukaryota</taxon>
        <taxon>Fungi</taxon>
        <taxon>Fungi incertae sedis</taxon>
        <taxon>Chytridiomycota</taxon>
        <taxon>Chytridiomycota incertae sedis</taxon>
        <taxon>Neocallimastigomycetes</taxon>
        <taxon>Neocallimastigales</taxon>
        <taxon>Neocallimastigaceae</taxon>
        <taxon>Piromyces</taxon>
    </lineage>
</organism>
<evidence type="ECO:0000256" key="2">
    <source>
        <dbReference type="ARBA" id="ARBA00022737"/>
    </source>
</evidence>
<dbReference type="Gene3D" id="3.90.1220.10">
    <property type="entry name" value="Cellulose docking domain, dockering"/>
    <property type="match status" value="2"/>
</dbReference>
<dbReference type="AlphaFoldDB" id="A0A1Y1US29"/>
<dbReference type="Proteomes" id="UP000193719">
    <property type="component" value="Unassembled WGS sequence"/>
</dbReference>
<dbReference type="OrthoDB" id="10282133at2759"/>
<dbReference type="PROSITE" id="PS51763">
    <property type="entry name" value="CBM10"/>
    <property type="match status" value="2"/>
</dbReference>
<evidence type="ECO:0000313" key="5">
    <source>
        <dbReference type="EMBL" id="ORX40427.1"/>
    </source>
</evidence>
<reference evidence="5 6" key="2">
    <citation type="submission" date="2016-08" db="EMBL/GenBank/DDBJ databases">
        <title>Pervasive Adenine N6-methylation of Active Genes in Fungi.</title>
        <authorList>
            <consortium name="DOE Joint Genome Institute"/>
            <person name="Mondo S.J."/>
            <person name="Dannebaum R.O."/>
            <person name="Kuo R.C."/>
            <person name="Labutti K."/>
            <person name="Haridas S."/>
            <person name="Kuo A."/>
            <person name="Salamov A."/>
            <person name="Ahrendt S.R."/>
            <person name="Lipzen A."/>
            <person name="Sullivan W."/>
            <person name="Andreopoulos W.B."/>
            <person name="Clum A."/>
            <person name="Lindquist E."/>
            <person name="Daum C."/>
            <person name="Ramamoorthy G.K."/>
            <person name="Gryganskyi A."/>
            <person name="Culley D."/>
            <person name="Magnuson J.K."/>
            <person name="James T.Y."/>
            <person name="O'Malley M.A."/>
            <person name="Stajich J.E."/>
            <person name="Spatafora J.W."/>
            <person name="Visel A."/>
            <person name="Grigoriev I.V."/>
        </authorList>
    </citation>
    <scope>NUCLEOTIDE SEQUENCE [LARGE SCALE GENOMIC DNA]</scope>
    <source>
        <strain evidence="6">finn</strain>
    </source>
</reference>
<keyword evidence="1" id="KW-0732">Signal</keyword>
<reference evidence="5 6" key="1">
    <citation type="submission" date="2016-08" db="EMBL/GenBank/DDBJ databases">
        <title>Genomes of anaerobic fungi encode conserved fungal cellulosomes for biomass hydrolysis.</title>
        <authorList>
            <consortium name="DOE Joint Genome Institute"/>
            <person name="Haitjema C.H."/>
            <person name="Gilmore S.P."/>
            <person name="Henske J.K."/>
            <person name="Solomon K.V."/>
            <person name="De Groot R."/>
            <person name="Kuo A."/>
            <person name="Mondo S.J."/>
            <person name="Salamov A.A."/>
            <person name="Labutti K."/>
            <person name="Zhao Z."/>
            <person name="Chiniquy J."/>
            <person name="Barry K."/>
            <person name="Brewer H.M."/>
            <person name="Purvine S.O."/>
            <person name="Wright A.T."/>
            <person name="Boxma B."/>
            <person name="Van Alen T."/>
            <person name="Hackstein J.H."/>
            <person name="Baker S.E."/>
            <person name="Grigoriev I.V."/>
            <person name="O'Malley M.A."/>
        </authorList>
    </citation>
    <scope>NUCLEOTIDE SEQUENCE [LARGE SCALE GENOMIC DNA]</scope>
    <source>
        <strain evidence="6">finn</strain>
    </source>
</reference>
<keyword evidence="2" id="KW-0677">Repeat</keyword>
<evidence type="ECO:0000313" key="6">
    <source>
        <dbReference type="Proteomes" id="UP000193719"/>
    </source>
</evidence>
<evidence type="ECO:0000256" key="1">
    <source>
        <dbReference type="ARBA" id="ARBA00022729"/>
    </source>
</evidence>
<dbReference type="EMBL" id="MCFH01000093">
    <property type="protein sequence ID" value="ORX40427.1"/>
    <property type="molecule type" value="Genomic_DNA"/>
</dbReference>
<dbReference type="SUPFAM" id="SSF64571">
    <property type="entry name" value="Cellulose docking domain, dockering"/>
    <property type="match status" value="2"/>
</dbReference>
<keyword evidence="3" id="KW-0378">Hydrolase</keyword>
<dbReference type="InterPro" id="IPR009034">
    <property type="entry name" value="Dockerin_dom_fun_sf"/>
</dbReference>